<dbReference type="PANTHER" id="PTHR14136:SF37">
    <property type="entry name" value="PENTAPEPTIDE REPEAT-CONTAINING PROTEIN"/>
    <property type="match status" value="1"/>
</dbReference>
<dbReference type="InterPro" id="IPR001646">
    <property type="entry name" value="5peptide_repeat"/>
</dbReference>
<dbReference type="InterPro" id="IPR051082">
    <property type="entry name" value="Pentapeptide-BTB/POZ_domain"/>
</dbReference>
<proteinExistence type="predicted"/>
<dbReference type="Gene3D" id="2.160.20.80">
    <property type="entry name" value="E3 ubiquitin-protein ligase SopA"/>
    <property type="match status" value="1"/>
</dbReference>
<feature type="region of interest" description="Disordered" evidence="1">
    <location>
        <begin position="1"/>
        <end position="24"/>
    </location>
</feature>
<evidence type="ECO:0000313" key="2">
    <source>
        <dbReference type="EMBL" id="SKA25850.1"/>
    </source>
</evidence>
<dbReference type="STRING" id="1122192.SAMN02745673_03354"/>
<gene>
    <name evidence="2" type="ORF">SAMN02745673_03354</name>
</gene>
<reference evidence="2 3" key="1">
    <citation type="submission" date="2017-02" db="EMBL/GenBank/DDBJ databases">
        <authorList>
            <person name="Peterson S.W."/>
        </authorList>
    </citation>
    <scope>NUCLEOTIDE SEQUENCE [LARGE SCALE GENOMIC DNA]</scope>
    <source>
        <strain evidence="2 3">DSM 45154</strain>
    </source>
</reference>
<dbReference type="Pfam" id="PF00805">
    <property type="entry name" value="Pentapeptide"/>
    <property type="match status" value="2"/>
</dbReference>
<protein>
    <submittedName>
        <fullName evidence="2">Uncharacterized low-complexity proteins</fullName>
    </submittedName>
</protein>
<dbReference type="EMBL" id="FUWS01000009">
    <property type="protein sequence ID" value="SKA25850.1"/>
    <property type="molecule type" value="Genomic_DNA"/>
</dbReference>
<dbReference type="Proteomes" id="UP000190637">
    <property type="component" value="Unassembled WGS sequence"/>
</dbReference>
<evidence type="ECO:0000256" key="1">
    <source>
        <dbReference type="SAM" id="MobiDB-lite"/>
    </source>
</evidence>
<keyword evidence="3" id="KW-1185">Reference proteome</keyword>
<organism evidence="2 3">
    <name type="scientific">Marinactinospora thermotolerans DSM 45154</name>
    <dbReference type="NCBI Taxonomy" id="1122192"/>
    <lineage>
        <taxon>Bacteria</taxon>
        <taxon>Bacillati</taxon>
        <taxon>Actinomycetota</taxon>
        <taxon>Actinomycetes</taxon>
        <taxon>Streptosporangiales</taxon>
        <taxon>Nocardiopsidaceae</taxon>
        <taxon>Marinactinospora</taxon>
    </lineage>
</organism>
<name>A0A1T4SC28_9ACTN</name>
<sequence>MGEDGEETPHTSRGEPFALPPSGPDRRSALRADCASCFGLCCVALPFAASADFALDKEAGRPCPNLREDSRCGIHSHLREKGFSGCTVFDCFGAGQKVSQITFEGRDWRRDRRTAKQMFAVFPVMRLLHELLRHLDEALSLPVDPALRDGLGRAAAKVERLSLEDAGTLLALDLAALHREVGDLLSQSSAQARAALPGPRADHRGADLIGARLRGADLRGADLRGSYLIAADLRDADLRGADLLGADLRDADLRGADLTGGVFLTGPQVTSAKGDDTTLLPASLSRPAHW</sequence>
<dbReference type="OrthoDB" id="154708at2"/>
<accession>A0A1T4SC28</accession>
<evidence type="ECO:0000313" key="3">
    <source>
        <dbReference type="Proteomes" id="UP000190637"/>
    </source>
</evidence>
<dbReference type="SUPFAM" id="SSF141571">
    <property type="entry name" value="Pentapeptide repeat-like"/>
    <property type="match status" value="1"/>
</dbReference>
<dbReference type="AlphaFoldDB" id="A0A1T4SC28"/>
<dbReference type="PANTHER" id="PTHR14136">
    <property type="entry name" value="BTB_POZ DOMAIN-CONTAINING PROTEIN KCTD9"/>
    <property type="match status" value="1"/>
</dbReference>